<dbReference type="PANTHER" id="PTHR11802">
    <property type="entry name" value="SERINE PROTEASE FAMILY S10 SERINE CARBOXYPEPTIDASE"/>
    <property type="match status" value="1"/>
</dbReference>
<keyword evidence="2 7" id="KW-0121">Carboxypeptidase</keyword>
<keyword evidence="9" id="KW-1185">Reference proteome</keyword>
<dbReference type="PROSITE" id="PS00131">
    <property type="entry name" value="CARBOXYPEPT_SER_SER"/>
    <property type="match status" value="1"/>
</dbReference>
<organism evidence="8 9">
    <name type="scientific">Rhynchophorus ferrugineus</name>
    <name type="common">Red palm weevil</name>
    <name type="synonym">Curculio ferrugineus</name>
    <dbReference type="NCBI Taxonomy" id="354439"/>
    <lineage>
        <taxon>Eukaryota</taxon>
        <taxon>Metazoa</taxon>
        <taxon>Ecdysozoa</taxon>
        <taxon>Arthropoda</taxon>
        <taxon>Hexapoda</taxon>
        <taxon>Insecta</taxon>
        <taxon>Pterygota</taxon>
        <taxon>Neoptera</taxon>
        <taxon>Endopterygota</taxon>
        <taxon>Coleoptera</taxon>
        <taxon>Polyphaga</taxon>
        <taxon>Cucujiformia</taxon>
        <taxon>Curculionidae</taxon>
        <taxon>Dryophthorinae</taxon>
        <taxon>Rhynchophorus</taxon>
    </lineage>
</organism>
<dbReference type="EMBL" id="JAACXV010000001">
    <property type="protein sequence ID" value="KAF7288070.1"/>
    <property type="molecule type" value="Genomic_DNA"/>
</dbReference>
<reference evidence="8" key="1">
    <citation type="submission" date="2020-08" db="EMBL/GenBank/DDBJ databases">
        <title>Genome sequencing and assembly of the red palm weevil Rhynchophorus ferrugineus.</title>
        <authorList>
            <person name="Dias G.B."/>
            <person name="Bergman C.M."/>
            <person name="Manee M."/>
        </authorList>
    </citation>
    <scope>NUCLEOTIDE SEQUENCE</scope>
    <source>
        <strain evidence="8">AA-2017</strain>
        <tissue evidence="8">Whole larva</tissue>
    </source>
</reference>
<comment type="caution">
    <text evidence="8">The sequence shown here is derived from an EMBL/GenBank/DDBJ whole genome shotgun (WGS) entry which is preliminary data.</text>
</comment>
<dbReference type="InterPro" id="IPR018202">
    <property type="entry name" value="Ser_caboxypep_ser_AS"/>
</dbReference>
<dbReference type="Pfam" id="PF00450">
    <property type="entry name" value="Peptidase_S10"/>
    <property type="match status" value="1"/>
</dbReference>
<accession>A0A834J0N6</accession>
<dbReference type="Gene3D" id="3.40.50.1820">
    <property type="entry name" value="alpha/beta hydrolase"/>
    <property type="match status" value="1"/>
</dbReference>
<feature type="chain" id="PRO_5033111941" description="Carboxypeptidase" evidence="7">
    <location>
        <begin position="17"/>
        <end position="458"/>
    </location>
</feature>
<dbReference type="InterPro" id="IPR029058">
    <property type="entry name" value="AB_hydrolase_fold"/>
</dbReference>
<evidence type="ECO:0000256" key="3">
    <source>
        <dbReference type="ARBA" id="ARBA00022670"/>
    </source>
</evidence>
<dbReference type="Proteomes" id="UP000625711">
    <property type="component" value="Unassembled WGS sequence"/>
</dbReference>
<dbReference type="SUPFAM" id="SSF53474">
    <property type="entry name" value="alpha/beta-Hydrolases"/>
    <property type="match status" value="1"/>
</dbReference>
<evidence type="ECO:0000313" key="8">
    <source>
        <dbReference type="EMBL" id="KAF7288070.1"/>
    </source>
</evidence>
<dbReference type="InterPro" id="IPR033124">
    <property type="entry name" value="Ser_caboxypep_his_AS"/>
</dbReference>
<protein>
    <recommendedName>
        <fullName evidence="7">Carboxypeptidase</fullName>
        <ecNumber evidence="7">3.4.16.-</ecNumber>
    </recommendedName>
</protein>
<evidence type="ECO:0000256" key="7">
    <source>
        <dbReference type="RuleBase" id="RU361156"/>
    </source>
</evidence>
<evidence type="ECO:0000256" key="1">
    <source>
        <dbReference type="ARBA" id="ARBA00009431"/>
    </source>
</evidence>
<evidence type="ECO:0000256" key="4">
    <source>
        <dbReference type="ARBA" id="ARBA00022729"/>
    </source>
</evidence>
<dbReference type="PRINTS" id="PR00724">
    <property type="entry name" value="CRBOXYPTASEC"/>
</dbReference>
<dbReference type="InterPro" id="IPR001563">
    <property type="entry name" value="Peptidase_S10"/>
</dbReference>
<dbReference type="GO" id="GO:0004185">
    <property type="term" value="F:serine-type carboxypeptidase activity"/>
    <property type="evidence" value="ECO:0007669"/>
    <property type="project" value="UniProtKB-UniRule"/>
</dbReference>
<name>A0A834J0N6_RHYFE</name>
<dbReference type="EC" id="3.4.16.-" evidence="7"/>
<dbReference type="AlphaFoldDB" id="A0A834J0N6"/>
<comment type="similarity">
    <text evidence="1 7">Belongs to the peptidase S10 family.</text>
</comment>
<dbReference type="OrthoDB" id="443318at2759"/>
<dbReference type="PROSITE" id="PS00560">
    <property type="entry name" value="CARBOXYPEPT_SER_HIS"/>
    <property type="match status" value="1"/>
</dbReference>
<proteinExistence type="inferred from homology"/>
<evidence type="ECO:0000256" key="5">
    <source>
        <dbReference type="ARBA" id="ARBA00022801"/>
    </source>
</evidence>
<evidence type="ECO:0000256" key="6">
    <source>
        <dbReference type="ARBA" id="ARBA00023180"/>
    </source>
</evidence>
<evidence type="ECO:0000256" key="2">
    <source>
        <dbReference type="ARBA" id="ARBA00022645"/>
    </source>
</evidence>
<dbReference type="PANTHER" id="PTHR11802:SF472">
    <property type="entry name" value="SERINE CARBOXYPEPTIDASE CPVL-RELATED"/>
    <property type="match status" value="1"/>
</dbReference>
<dbReference type="GO" id="GO:0006508">
    <property type="term" value="P:proteolysis"/>
    <property type="evidence" value="ECO:0007669"/>
    <property type="project" value="UniProtKB-KW"/>
</dbReference>
<sequence>MKTFLLILVTIVLAEAAHPRVRYPSYRRKPFTHKPLTDLGKPLIITPYLENNQIEEARLAAQVNHLAFQGVSSYSGYFTVEPRTNGNLFFWFFPSQNDYQNDPVILWLQGGPGSSSLYGLFTENGPFIVEEDLNVTLREYSWNKNHSVIYIDQPVGTGYSFTDDDEYVSTQEQVGAHLYSALVQFFTLFPELAKNEFYIAGESYAGKYVPSISYTIYKNNPNASLYINLKGLLIGNGLTDPIHQLVYGDYLYQLGLLDLSQRDDFYSFEEEARSYLKAGDYEMASFVFDELMEFYEYYTELQNPYNYLDDVLIESDAWEKLIVRNDIRQAINVGNQYYDSESYGVYFGLFEDISKSVAPWLVELLDNYRVLIYSGQLDVIVAYPLTLNYLQNLQFSAAEEYKTATRNVWKVNQSVAGYIKVAGNLTEVLVRNAGHFVPGDQPENAYNLVFNFIRNTLN</sequence>
<evidence type="ECO:0000313" key="9">
    <source>
        <dbReference type="Proteomes" id="UP000625711"/>
    </source>
</evidence>
<keyword evidence="6" id="KW-0325">Glycoprotein</keyword>
<keyword evidence="3 7" id="KW-0645">Protease</keyword>
<keyword evidence="5 7" id="KW-0378">Hydrolase</keyword>
<feature type="signal peptide" evidence="7">
    <location>
        <begin position="1"/>
        <end position="16"/>
    </location>
</feature>
<keyword evidence="4 7" id="KW-0732">Signal</keyword>
<gene>
    <name evidence="8" type="ORF">GWI33_000124</name>
</gene>